<feature type="compositionally biased region" description="Low complexity" evidence="1">
    <location>
        <begin position="28"/>
        <end position="40"/>
    </location>
</feature>
<reference evidence="2 3" key="1">
    <citation type="submission" date="2016-03" db="EMBL/GenBank/DDBJ databases">
        <title>Cyphomyrmex costatus WGS genome.</title>
        <authorList>
            <person name="Nygaard S."/>
            <person name="Hu H."/>
            <person name="Boomsma J."/>
            <person name="Zhang G."/>
        </authorList>
    </citation>
    <scope>NUCLEOTIDE SEQUENCE [LARGE SCALE GENOMIC DNA]</scope>
    <source>
        <strain evidence="2">MS0001</strain>
        <tissue evidence="2">Whole body</tissue>
    </source>
</reference>
<name>A0A195CUH9_9HYME</name>
<evidence type="ECO:0000256" key="1">
    <source>
        <dbReference type="SAM" id="MobiDB-lite"/>
    </source>
</evidence>
<dbReference type="STRING" id="456900.A0A195CUH9"/>
<dbReference type="AlphaFoldDB" id="A0A195CUH9"/>
<evidence type="ECO:0000313" key="2">
    <source>
        <dbReference type="EMBL" id="KYN04182.1"/>
    </source>
</evidence>
<keyword evidence="3" id="KW-1185">Reference proteome</keyword>
<organism evidence="2 3">
    <name type="scientific">Cyphomyrmex costatus</name>
    <dbReference type="NCBI Taxonomy" id="456900"/>
    <lineage>
        <taxon>Eukaryota</taxon>
        <taxon>Metazoa</taxon>
        <taxon>Ecdysozoa</taxon>
        <taxon>Arthropoda</taxon>
        <taxon>Hexapoda</taxon>
        <taxon>Insecta</taxon>
        <taxon>Pterygota</taxon>
        <taxon>Neoptera</taxon>
        <taxon>Endopterygota</taxon>
        <taxon>Hymenoptera</taxon>
        <taxon>Apocrita</taxon>
        <taxon>Aculeata</taxon>
        <taxon>Formicoidea</taxon>
        <taxon>Formicidae</taxon>
        <taxon>Myrmicinae</taxon>
        <taxon>Cyphomyrmex</taxon>
    </lineage>
</organism>
<gene>
    <name evidence="2" type="ORF">ALC62_04947</name>
</gene>
<evidence type="ECO:0000313" key="3">
    <source>
        <dbReference type="Proteomes" id="UP000078542"/>
    </source>
</evidence>
<protein>
    <submittedName>
        <fullName evidence="2">Uncharacterized protein</fullName>
    </submittedName>
</protein>
<dbReference type="EMBL" id="KQ977279">
    <property type="protein sequence ID" value="KYN04182.1"/>
    <property type="molecule type" value="Genomic_DNA"/>
</dbReference>
<proteinExistence type="predicted"/>
<dbReference type="Proteomes" id="UP000078542">
    <property type="component" value="Unassembled WGS sequence"/>
</dbReference>
<feature type="non-terminal residue" evidence="2">
    <location>
        <position position="1"/>
    </location>
</feature>
<feature type="region of interest" description="Disordered" evidence="1">
    <location>
        <begin position="19"/>
        <end position="40"/>
    </location>
</feature>
<accession>A0A195CUH9</accession>
<sequence>KGWCACVCRSQLEVVPRNSIGGSGRPISSASAGGSLGRGSRALHLQHHQSSLSALHMTANHTGTVDRRRSSLRVTYCLDSARVWSAYKRARNSMPLPASPLHFL</sequence>